<dbReference type="PROSITE" id="PS50930">
    <property type="entry name" value="HTH_LYTTR"/>
    <property type="match status" value="1"/>
</dbReference>
<dbReference type="Gene3D" id="2.40.50.1020">
    <property type="entry name" value="LytTr DNA-binding domain"/>
    <property type="match status" value="1"/>
</dbReference>
<keyword evidence="5" id="KW-1185">Reference proteome</keyword>
<comment type="caution">
    <text evidence="1">Lacks conserved residue(s) required for the propagation of feature annotation.</text>
</comment>
<proteinExistence type="predicted"/>
<dbReference type="Gene3D" id="3.40.50.2300">
    <property type="match status" value="1"/>
</dbReference>
<accession>A0A226HKV4</accession>
<feature type="domain" description="Response regulatory" evidence="2">
    <location>
        <begin position="5"/>
        <end position="123"/>
    </location>
</feature>
<evidence type="ECO:0000259" key="3">
    <source>
        <dbReference type="PROSITE" id="PS50930"/>
    </source>
</evidence>
<dbReference type="SUPFAM" id="SSF52172">
    <property type="entry name" value="CheY-like"/>
    <property type="match status" value="1"/>
</dbReference>
<dbReference type="EMBL" id="MUGW01000008">
    <property type="protein sequence ID" value="OXA94893.1"/>
    <property type="molecule type" value="Genomic_DNA"/>
</dbReference>
<organism evidence="4 5">
    <name type="scientific">Flavobacterium hercynium</name>
    <dbReference type="NCBI Taxonomy" id="387094"/>
    <lineage>
        <taxon>Bacteria</taxon>
        <taxon>Pseudomonadati</taxon>
        <taxon>Bacteroidota</taxon>
        <taxon>Flavobacteriia</taxon>
        <taxon>Flavobacteriales</taxon>
        <taxon>Flavobacteriaceae</taxon>
        <taxon>Flavobacterium</taxon>
    </lineage>
</organism>
<evidence type="ECO:0000256" key="1">
    <source>
        <dbReference type="PROSITE-ProRule" id="PRU00169"/>
    </source>
</evidence>
<dbReference type="OrthoDB" id="2168082at2"/>
<evidence type="ECO:0000313" key="4">
    <source>
        <dbReference type="EMBL" id="OXA94893.1"/>
    </source>
</evidence>
<dbReference type="PANTHER" id="PTHR37299">
    <property type="entry name" value="TRANSCRIPTIONAL REGULATOR-RELATED"/>
    <property type="match status" value="1"/>
</dbReference>
<dbReference type="Proteomes" id="UP000198345">
    <property type="component" value="Unassembled WGS sequence"/>
</dbReference>
<dbReference type="InterPro" id="IPR046947">
    <property type="entry name" value="LytR-like"/>
</dbReference>
<dbReference type="GO" id="GO:0003677">
    <property type="term" value="F:DNA binding"/>
    <property type="evidence" value="ECO:0007669"/>
    <property type="project" value="UniProtKB-KW"/>
</dbReference>
<sequence length="265" mass="30174">MKKYSYIIIDDDAESILKTKTIAGRYSELTFVGSAVDFQQGINLVLEHAPSIIFLEIKPKDASSNLSLSLISELYRYLAVIPKIIITTLNKDLAFDAIQYGVFDYLLKPVLEVDLLKVIMKLDRTTLAEIRSEIVSSLIPAKQPAEIGEKPFVLGIKSYGDYRYINTAEICYFQADNNSTDIYLKSGEMITAFKTLKHFESVLPYPFIRIHNSYIINRNYISRIHNGNSVCYIKNSHKKIPFSKTYKPNVDIIISDFNAGNYLEV</sequence>
<reference evidence="4 5" key="1">
    <citation type="submission" date="2016-11" db="EMBL/GenBank/DDBJ databases">
        <title>Whole genomes of Flavobacteriaceae.</title>
        <authorList>
            <person name="Stine C."/>
            <person name="Li C."/>
            <person name="Tadesse D."/>
        </authorList>
    </citation>
    <scope>NUCLEOTIDE SEQUENCE [LARGE SCALE GENOMIC DNA]</scope>
    <source>
        <strain evidence="4 5">DSM 18292</strain>
    </source>
</reference>
<comment type="caution">
    <text evidence="4">The sequence shown here is derived from an EMBL/GenBank/DDBJ whole genome shotgun (WGS) entry which is preliminary data.</text>
</comment>
<feature type="domain" description="HTH LytTR-type" evidence="3">
    <location>
        <begin position="154"/>
        <end position="256"/>
    </location>
</feature>
<evidence type="ECO:0000259" key="2">
    <source>
        <dbReference type="PROSITE" id="PS50110"/>
    </source>
</evidence>
<name>A0A226HKV4_9FLAO</name>
<dbReference type="InterPro" id="IPR007492">
    <property type="entry name" value="LytTR_DNA-bd_dom"/>
</dbReference>
<dbReference type="PROSITE" id="PS50110">
    <property type="entry name" value="RESPONSE_REGULATORY"/>
    <property type="match status" value="1"/>
</dbReference>
<dbReference type="InterPro" id="IPR011006">
    <property type="entry name" value="CheY-like_superfamily"/>
</dbReference>
<dbReference type="PANTHER" id="PTHR37299:SF1">
    <property type="entry name" value="STAGE 0 SPORULATION PROTEIN A HOMOLOG"/>
    <property type="match status" value="1"/>
</dbReference>
<dbReference type="GO" id="GO:0000156">
    <property type="term" value="F:phosphorelay response regulator activity"/>
    <property type="evidence" value="ECO:0007669"/>
    <property type="project" value="InterPro"/>
</dbReference>
<keyword evidence="4" id="KW-0238">DNA-binding</keyword>
<dbReference type="AlphaFoldDB" id="A0A226HKV4"/>
<dbReference type="InterPro" id="IPR001789">
    <property type="entry name" value="Sig_transdc_resp-reg_receiver"/>
</dbReference>
<dbReference type="RefSeq" id="WP_089048556.1">
    <property type="nucleotide sequence ID" value="NZ_FXTV01000002.1"/>
</dbReference>
<dbReference type="SMART" id="SM00850">
    <property type="entry name" value="LytTR"/>
    <property type="match status" value="1"/>
</dbReference>
<dbReference type="Pfam" id="PF04397">
    <property type="entry name" value="LytTR"/>
    <property type="match status" value="1"/>
</dbReference>
<protein>
    <submittedName>
        <fullName evidence="4">DNA-binding response regulator</fullName>
    </submittedName>
</protein>
<gene>
    <name evidence="4" type="ORF">B0A66_04000</name>
</gene>
<evidence type="ECO:0000313" key="5">
    <source>
        <dbReference type="Proteomes" id="UP000198345"/>
    </source>
</evidence>